<evidence type="ECO:0000313" key="2">
    <source>
        <dbReference type="EMBL" id="TGZ71364.1"/>
    </source>
</evidence>
<reference evidence="2 3" key="1">
    <citation type="journal article" date="2019" name="BMC Genomics">
        <title>New insights from Opisthorchis felineus genome: update on genomics of the epidemiologically important liver flukes.</title>
        <authorList>
            <person name="Ershov N.I."/>
            <person name="Mordvinov V.A."/>
            <person name="Prokhortchouk E.B."/>
            <person name="Pakharukova M.Y."/>
            <person name="Gunbin K.V."/>
            <person name="Ustyantsev K."/>
            <person name="Genaev M.A."/>
            <person name="Blinov A.G."/>
            <person name="Mazur A."/>
            <person name="Boulygina E."/>
            <person name="Tsygankova S."/>
            <person name="Khrameeva E."/>
            <person name="Chekanov N."/>
            <person name="Fan G."/>
            <person name="Xiao A."/>
            <person name="Zhang H."/>
            <person name="Xu X."/>
            <person name="Yang H."/>
            <person name="Solovyev V."/>
            <person name="Lee S.M."/>
            <person name="Liu X."/>
            <person name="Afonnikov D.A."/>
            <person name="Skryabin K.G."/>
        </authorList>
    </citation>
    <scope>NUCLEOTIDE SEQUENCE [LARGE SCALE GENOMIC DNA]</scope>
    <source>
        <strain evidence="2">AK-0245</strain>
        <tissue evidence="2">Whole organism</tissue>
    </source>
</reference>
<comment type="caution">
    <text evidence="2">The sequence shown here is derived from an EMBL/GenBank/DDBJ whole genome shotgun (WGS) entry which is preliminary data.</text>
</comment>
<dbReference type="EMBL" id="SJOL01004667">
    <property type="protein sequence ID" value="TGZ71364.1"/>
    <property type="molecule type" value="Genomic_DNA"/>
</dbReference>
<protein>
    <submittedName>
        <fullName evidence="2">Uncharacterized protein</fullName>
    </submittedName>
</protein>
<dbReference type="Proteomes" id="UP000308267">
    <property type="component" value="Unassembled WGS sequence"/>
</dbReference>
<keyword evidence="3" id="KW-1185">Reference proteome</keyword>
<accession>A0A4V3SG84</accession>
<gene>
    <name evidence="2" type="ORF">CRM22_002681</name>
</gene>
<name>A0A4V3SG84_OPIFE</name>
<proteinExistence type="predicted"/>
<keyword evidence="1" id="KW-0472">Membrane</keyword>
<evidence type="ECO:0000313" key="3">
    <source>
        <dbReference type="Proteomes" id="UP000308267"/>
    </source>
</evidence>
<sequence>MVAFIYFAQRLPSTARSFSDPDYLKFNSSLYNLFSAVELVHTNWLLTPGPDQHYSRFVVVIFSSSVHAAFRDLNPQLSFPVFLCILSILVLNTILYLAQFFCYTIMVFLFFIISCVTLDGKLGPTLKSKSPVLCMQL</sequence>
<evidence type="ECO:0000256" key="1">
    <source>
        <dbReference type="SAM" id="Phobius"/>
    </source>
</evidence>
<keyword evidence="1" id="KW-0812">Transmembrane</keyword>
<keyword evidence="1" id="KW-1133">Transmembrane helix</keyword>
<organism evidence="2 3">
    <name type="scientific">Opisthorchis felineus</name>
    <dbReference type="NCBI Taxonomy" id="147828"/>
    <lineage>
        <taxon>Eukaryota</taxon>
        <taxon>Metazoa</taxon>
        <taxon>Spiralia</taxon>
        <taxon>Lophotrochozoa</taxon>
        <taxon>Platyhelminthes</taxon>
        <taxon>Trematoda</taxon>
        <taxon>Digenea</taxon>
        <taxon>Opisthorchiida</taxon>
        <taxon>Opisthorchiata</taxon>
        <taxon>Opisthorchiidae</taxon>
        <taxon>Opisthorchis</taxon>
    </lineage>
</organism>
<feature type="non-terminal residue" evidence="2">
    <location>
        <position position="137"/>
    </location>
</feature>
<feature type="transmembrane region" description="Helical" evidence="1">
    <location>
        <begin position="77"/>
        <end position="97"/>
    </location>
</feature>
<dbReference type="AlphaFoldDB" id="A0A4V3SG84"/>